<comment type="caution">
    <text evidence="1">The sequence shown here is derived from an EMBL/GenBank/DDBJ whole genome shotgun (WGS) entry which is preliminary data.</text>
</comment>
<protein>
    <submittedName>
        <fullName evidence="1">Uncharacterized protein</fullName>
    </submittedName>
</protein>
<reference evidence="1 2" key="1">
    <citation type="journal article" date="2017" name="Appl. Environ. Microbiol.">
        <title>Parallel evolution of two clades of a major Atlantic endemic Vibrio parahaemolyticus pathogen lineage by independent acquisition of related pathogenicity islands.</title>
        <authorList>
            <person name="Xu F."/>
            <person name="Gonzalez-Escalona N."/>
            <person name="Drees K.P."/>
            <person name="Sebra R.P."/>
            <person name="Cooper V.S."/>
            <person name="Jones S.H."/>
            <person name="Whistler C.A."/>
        </authorList>
    </citation>
    <scope>NUCLEOTIDE SEQUENCE [LARGE SCALE GENOMIC DNA]</scope>
    <source>
        <strain evidence="1 2">MAVP-3</strain>
    </source>
</reference>
<evidence type="ECO:0000313" key="1">
    <source>
        <dbReference type="EMBL" id="OXE32007.1"/>
    </source>
</evidence>
<dbReference type="AlphaFoldDB" id="A0A227JC00"/>
<accession>A0A227JC00</accession>
<evidence type="ECO:0000313" key="2">
    <source>
        <dbReference type="Proteomes" id="UP000214596"/>
    </source>
</evidence>
<sequence>MIRIIQHLAYCHGRPQSILRISHLKCEAIAHLKPQRHRRLQLKWFSVLNCMSALSMKASTYGYFQALY</sequence>
<proteinExistence type="predicted"/>
<dbReference type="EMBL" id="NIXT01000871">
    <property type="protein sequence ID" value="OXE32007.1"/>
    <property type="molecule type" value="Genomic_DNA"/>
</dbReference>
<gene>
    <name evidence="1" type="ORF">CA163_14920</name>
</gene>
<name>A0A227JC00_VIBPH</name>
<dbReference type="Proteomes" id="UP000214596">
    <property type="component" value="Unassembled WGS sequence"/>
</dbReference>
<organism evidence="1 2">
    <name type="scientific">Vibrio parahaemolyticus</name>
    <dbReference type="NCBI Taxonomy" id="670"/>
    <lineage>
        <taxon>Bacteria</taxon>
        <taxon>Pseudomonadati</taxon>
        <taxon>Pseudomonadota</taxon>
        <taxon>Gammaproteobacteria</taxon>
        <taxon>Vibrionales</taxon>
        <taxon>Vibrionaceae</taxon>
        <taxon>Vibrio</taxon>
    </lineage>
</organism>